<dbReference type="PROSITE" id="PS50835">
    <property type="entry name" value="IG_LIKE"/>
    <property type="match status" value="1"/>
</dbReference>
<dbReference type="AlphaFoldDB" id="A0A0N4UUV6"/>
<dbReference type="GO" id="GO:0005886">
    <property type="term" value="C:plasma membrane"/>
    <property type="evidence" value="ECO:0007669"/>
    <property type="project" value="TreeGrafter"/>
</dbReference>
<keyword evidence="2" id="KW-0677">Repeat</keyword>
<sequence>ASIRSNSVSVSFDVFFCVTAAPWVTTEHTYLPVELDQQVNISCRYDGEPSPEVTWFFNAFVINDATDEKFKKINRYAVRRSNYSETIIQINNINEDHFGDYTCRISNNYGTDEKTIYVSGRPGPPRLSLSDQVLKWEIESVNAIIMYRIKYRTSHDDTWQDSIEIRAQKGDRQGNTWKSRYDLSPSKFKPGNDYELQVQARNSLGWGSLARSYIVYKVPDAETESGEHFFENYSFFRLREIQYLGSIYRFALILSFIASTVATDEASDSLHYFSKAKFSQSDKLHFITHISITNVIRFFKDILNEPGGYTVPVKRVNLKTKLYLTGYLLAFFRFKNALF</sequence>
<dbReference type="InterPro" id="IPR003599">
    <property type="entry name" value="Ig_sub"/>
</dbReference>
<dbReference type="InterPro" id="IPR003961">
    <property type="entry name" value="FN3_dom"/>
</dbReference>
<dbReference type="SMART" id="SM00408">
    <property type="entry name" value="IGc2"/>
    <property type="match status" value="1"/>
</dbReference>
<dbReference type="InterPro" id="IPR003598">
    <property type="entry name" value="Ig_sub2"/>
</dbReference>
<keyword evidence="4" id="KW-0393">Immunoglobulin domain</keyword>
<feature type="domain" description="Ig-like" evidence="5">
    <location>
        <begin position="22"/>
        <end position="119"/>
    </location>
</feature>
<evidence type="ECO:0000259" key="5">
    <source>
        <dbReference type="PROSITE" id="PS50835"/>
    </source>
</evidence>
<dbReference type="InterPro" id="IPR036179">
    <property type="entry name" value="Ig-like_dom_sf"/>
</dbReference>
<name>A0A0N4UUV6_ENTVE</name>
<protein>
    <submittedName>
        <fullName evidence="8">Ig-like domain-containing protein</fullName>
    </submittedName>
</protein>
<evidence type="ECO:0000256" key="4">
    <source>
        <dbReference type="ARBA" id="ARBA00023319"/>
    </source>
</evidence>
<evidence type="ECO:0000256" key="1">
    <source>
        <dbReference type="ARBA" id="ARBA00022729"/>
    </source>
</evidence>
<dbReference type="InterPro" id="IPR036116">
    <property type="entry name" value="FN3_sf"/>
</dbReference>
<evidence type="ECO:0000313" key="8">
    <source>
        <dbReference type="WBParaSite" id="EVEC_0000119301-mRNA-1"/>
    </source>
</evidence>
<reference evidence="6 7" key="2">
    <citation type="submission" date="2018-10" db="EMBL/GenBank/DDBJ databases">
        <authorList>
            <consortium name="Pathogen Informatics"/>
        </authorList>
    </citation>
    <scope>NUCLEOTIDE SEQUENCE [LARGE SCALE GENOMIC DNA]</scope>
</reference>
<dbReference type="InterPro" id="IPR050958">
    <property type="entry name" value="Cell_Adh-Cytoskel_Orgn"/>
</dbReference>
<dbReference type="OrthoDB" id="6159398at2759"/>
<evidence type="ECO:0000256" key="2">
    <source>
        <dbReference type="ARBA" id="ARBA00022737"/>
    </source>
</evidence>
<dbReference type="SMART" id="SM00409">
    <property type="entry name" value="IG"/>
    <property type="match status" value="1"/>
</dbReference>
<evidence type="ECO:0000313" key="7">
    <source>
        <dbReference type="Proteomes" id="UP000274131"/>
    </source>
</evidence>
<dbReference type="GO" id="GO:0043025">
    <property type="term" value="C:neuronal cell body"/>
    <property type="evidence" value="ECO:0007669"/>
    <property type="project" value="TreeGrafter"/>
</dbReference>
<dbReference type="PANTHER" id="PTHR45080:SF8">
    <property type="entry name" value="IG-LIKE DOMAIN-CONTAINING PROTEIN"/>
    <property type="match status" value="1"/>
</dbReference>
<dbReference type="InterPro" id="IPR013783">
    <property type="entry name" value="Ig-like_fold"/>
</dbReference>
<dbReference type="EMBL" id="UXUI01007148">
    <property type="protein sequence ID" value="VDD85758.1"/>
    <property type="molecule type" value="Genomic_DNA"/>
</dbReference>
<dbReference type="CDD" id="cd00063">
    <property type="entry name" value="FN3"/>
    <property type="match status" value="1"/>
</dbReference>
<dbReference type="Proteomes" id="UP000274131">
    <property type="component" value="Unassembled WGS sequence"/>
</dbReference>
<dbReference type="GO" id="GO:0008046">
    <property type="term" value="F:axon guidance receptor activity"/>
    <property type="evidence" value="ECO:0007669"/>
    <property type="project" value="TreeGrafter"/>
</dbReference>
<dbReference type="Gene3D" id="2.60.40.10">
    <property type="entry name" value="Immunoglobulins"/>
    <property type="match status" value="2"/>
</dbReference>
<reference evidence="8" key="1">
    <citation type="submission" date="2017-02" db="UniProtKB">
        <authorList>
            <consortium name="WormBaseParasite"/>
        </authorList>
    </citation>
    <scope>IDENTIFICATION</scope>
</reference>
<organism evidence="8">
    <name type="scientific">Enterobius vermicularis</name>
    <name type="common">Human pinworm</name>
    <dbReference type="NCBI Taxonomy" id="51028"/>
    <lineage>
        <taxon>Eukaryota</taxon>
        <taxon>Metazoa</taxon>
        <taxon>Ecdysozoa</taxon>
        <taxon>Nematoda</taxon>
        <taxon>Chromadorea</taxon>
        <taxon>Rhabditida</taxon>
        <taxon>Spirurina</taxon>
        <taxon>Oxyuridomorpha</taxon>
        <taxon>Oxyuroidea</taxon>
        <taxon>Oxyuridae</taxon>
        <taxon>Enterobius</taxon>
    </lineage>
</organism>
<accession>A0A0N4UUV6</accession>
<keyword evidence="3" id="KW-1015">Disulfide bond</keyword>
<dbReference type="InterPro" id="IPR013098">
    <property type="entry name" value="Ig_I-set"/>
</dbReference>
<dbReference type="WBParaSite" id="EVEC_0000119301-mRNA-1">
    <property type="protein sequence ID" value="EVEC_0000119301-mRNA-1"/>
    <property type="gene ID" value="EVEC_0000119301"/>
</dbReference>
<dbReference type="SUPFAM" id="SSF48726">
    <property type="entry name" value="Immunoglobulin"/>
    <property type="match status" value="1"/>
</dbReference>
<dbReference type="GO" id="GO:0007156">
    <property type="term" value="P:homophilic cell adhesion via plasma membrane adhesion molecules"/>
    <property type="evidence" value="ECO:0007669"/>
    <property type="project" value="TreeGrafter"/>
</dbReference>
<dbReference type="Pfam" id="PF07679">
    <property type="entry name" value="I-set"/>
    <property type="match status" value="1"/>
</dbReference>
<gene>
    <name evidence="6" type="ORF">EVEC_LOCUS901</name>
</gene>
<evidence type="ECO:0000313" key="6">
    <source>
        <dbReference type="EMBL" id="VDD85758.1"/>
    </source>
</evidence>
<dbReference type="InterPro" id="IPR007110">
    <property type="entry name" value="Ig-like_dom"/>
</dbReference>
<dbReference type="GO" id="GO:0030424">
    <property type="term" value="C:axon"/>
    <property type="evidence" value="ECO:0007669"/>
    <property type="project" value="TreeGrafter"/>
</dbReference>
<proteinExistence type="predicted"/>
<dbReference type="PANTHER" id="PTHR45080">
    <property type="entry name" value="CONTACTIN 5"/>
    <property type="match status" value="1"/>
</dbReference>
<dbReference type="SUPFAM" id="SSF49265">
    <property type="entry name" value="Fibronectin type III"/>
    <property type="match status" value="1"/>
</dbReference>
<dbReference type="Pfam" id="PF00041">
    <property type="entry name" value="fn3"/>
    <property type="match status" value="1"/>
</dbReference>
<dbReference type="GO" id="GO:0050808">
    <property type="term" value="P:synapse organization"/>
    <property type="evidence" value="ECO:0007669"/>
    <property type="project" value="TreeGrafter"/>
</dbReference>
<dbReference type="STRING" id="51028.A0A0N4UUV6"/>
<keyword evidence="1" id="KW-0732">Signal</keyword>
<evidence type="ECO:0000256" key="3">
    <source>
        <dbReference type="ARBA" id="ARBA00023157"/>
    </source>
</evidence>
<keyword evidence="7" id="KW-1185">Reference proteome</keyword>